<dbReference type="Proteomes" id="UP000291301">
    <property type="component" value="Unassembled WGS sequence"/>
</dbReference>
<gene>
    <name evidence="2" type="ORF">E0D97_08525</name>
</gene>
<evidence type="ECO:0000256" key="1">
    <source>
        <dbReference type="SAM" id="MobiDB-lite"/>
    </source>
</evidence>
<proteinExistence type="predicted"/>
<comment type="caution">
    <text evidence="2">The sequence shown here is derived from an EMBL/GenBank/DDBJ whole genome shotgun (WGS) entry which is preliminary data.</text>
</comment>
<sequence length="291" mass="31050">MKGKFNAKPLTDQEEANIQKQIADDPDTWEASDEELARAKPFAEVFPDLAESIRRSRGGGAASSCSSLPAYGAVGQGRRGWGSGAACSTFFFRQHQPHRCYRQEHAQRIGGEGLEAEALIDRLAAGDFFRIAAIQHVELDEGDADPAGRRLDAPERVGEEIRAETAAAKPPVAPDHRDIGGGNRAVPGSVSRVSRRNIAIIDRVGVQRIKADQIAARRHHDIKAYIAGLRQLVGGTAAFEAESGQQDFTLDAPTVTALALDTPGAALDFSVAQISRAAGAGISARRTVILP</sequence>
<feature type="region of interest" description="Disordered" evidence="1">
    <location>
        <begin position="1"/>
        <end position="32"/>
    </location>
</feature>
<name>A0A4R0PCU7_9HYPH</name>
<accession>A0A4R0PCU7</accession>
<reference evidence="2 3" key="1">
    <citation type="journal article" date="2015" name="Antonie Van Leeuwenhoek">
        <title>Oricola cellulosilytica gen. nov., sp. nov., a cellulose-degrading bacterium of the family Phyllobacteriaceae isolated from surface seashore water, and emended descriptions of Mesorhizobium loti and Phyllobacterium myrsinacearum.</title>
        <authorList>
            <person name="Hameed A."/>
            <person name="Shahina M."/>
            <person name="Lai W.A."/>
            <person name="Lin S.Y."/>
            <person name="Young L.S."/>
            <person name="Liu Y.C."/>
            <person name="Hsu Y.H."/>
            <person name="Young C.C."/>
        </authorList>
    </citation>
    <scope>NUCLEOTIDE SEQUENCE [LARGE SCALE GENOMIC DNA]</scope>
    <source>
        <strain evidence="2 3">KCTC 52183</strain>
    </source>
</reference>
<dbReference type="AlphaFoldDB" id="A0A4R0PCU7"/>
<evidence type="ECO:0000313" key="3">
    <source>
        <dbReference type="Proteomes" id="UP000291301"/>
    </source>
</evidence>
<evidence type="ECO:0000313" key="2">
    <source>
        <dbReference type="EMBL" id="TCD14129.1"/>
    </source>
</evidence>
<protein>
    <submittedName>
        <fullName evidence="2">Uncharacterized protein</fullName>
    </submittedName>
</protein>
<feature type="region of interest" description="Disordered" evidence="1">
    <location>
        <begin position="165"/>
        <end position="186"/>
    </location>
</feature>
<dbReference type="EMBL" id="SJST01000003">
    <property type="protein sequence ID" value="TCD14129.1"/>
    <property type="molecule type" value="Genomic_DNA"/>
</dbReference>
<keyword evidence="3" id="KW-1185">Reference proteome</keyword>
<organism evidence="2 3">
    <name type="scientific">Oricola cellulosilytica</name>
    <dbReference type="NCBI Taxonomy" id="1429082"/>
    <lineage>
        <taxon>Bacteria</taxon>
        <taxon>Pseudomonadati</taxon>
        <taxon>Pseudomonadota</taxon>
        <taxon>Alphaproteobacteria</taxon>
        <taxon>Hyphomicrobiales</taxon>
        <taxon>Ahrensiaceae</taxon>
        <taxon>Oricola</taxon>
    </lineage>
</organism>